<evidence type="ECO:0000313" key="2">
    <source>
        <dbReference type="Proteomes" id="UP000277204"/>
    </source>
</evidence>
<protein>
    <submittedName>
        <fullName evidence="1">Uncharacterized protein</fullName>
    </submittedName>
</protein>
<evidence type="ECO:0000313" key="1">
    <source>
        <dbReference type="EMBL" id="VDO47533.1"/>
    </source>
</evidence>
<accession>A0A183L963</accession>
<dbReference type="EMBL" id="UZAI01000061">
    <property type="protein sequence ID" value="VDO47533.1"/>
    <property type="molecule type" value="Genomic_DNA"/>
</dbReference>
<reference evidence="1 2" key="1">
    <citation type="submission" date="2018-11" db="EMBL/GenBank/DDBJ databases">
        <authorList>
            <consortium name="Pathogen Informatics"/>
        </authorList>
    </citation>
    <scope>NUCLEOTIDE SEQUENCE [LARGE SCALE GENOMIC DNA]</scope>
    <source>
        <strain evidence="1 2">Zambia</strain>
    </source>
</reference>
<gene>
    <name evidence="1" type="ORF">SMRZ_LOCUS338</name>
</gene>
<proteinExistence type="predicted"/>
<dbReference type="Proteomes" id="UP000277204">
    <property type="component" value="Unassembled WGS sequence"/>
</dbReference>
<dbReference type="AlphaFoldDB" id="A0A183L963"/>
<keyword evidence="2" id="KW-1185">Reference proteome</keyword>
<sequence length="79" mass="9024">MKLPDIESTHTDLPIDVNLPTTEEITKAIRQIKNGEAARPDNIPAEALKEFNELFRILEKHLTTLLLRILKKSSTHHSK</sequence>
<organism evidence="1 2">
    <name type="scientific">Schistosoma margrebowiei</name>
    <dbReference type="NCBI Taxonomy" id="48269"/>
    <lineage>
        <taxon>Eukaryota</taxon>
        <taxon>Metazoa</taxon>
        <taxon>Spiralia</taxon>
        <taxon>Lophotrochozoa</taxon>
        <taxon>Platyhelminthes</taxon>
        <taxon>Trematoda</taxon>
        <taxon>Digenea</taxon>
        <taxon>Strigeidida</taxon>
        <taxon>Schistosomatoidea</taxon>
        <taxon>Schistosomatidae</taxon>
        <taxon>Schistosoma</taxon>
    </lineage>
</organism>
<name>A0A183L963_9TREM</name>